<evidence type="ECO:0000256" key="3">
    <source>
        <dbReference type="ARBA" id="ARBA00011738"/>
    </source>
</evidence>
<dbReference type="PROSITE" id="PS00105">
    <property type="entry name" value="AA_TRANSFER_CLASS_1"/>
    <property type="match status" value="1"/>
</dbReference>
<dbReference type="InterPro" id="IPR004839">
    <property type="entry name" value="Aminotransferase_I/II_large"/>
</dbReference>
<dbReference type="Proteomes" id="UP000504618">
    <property type="component" value="Unplaced"/>
</dbReference>
<feature type="domain" description="Aminotransferase class I/classII large" evidence="10">
    <location>
        <begin position="30"/>
        <end position="398"/>
    </location>
</feature>
<evidence type="ECO:0000256" key="6">
    <source>
        <dbReference type="ARBA" id="ARBA00022898"/>
    </source>
</evidence>
<comment type="subunit">
    <text evidence="3 7">Homodimer.</text>
</comment>
<organism evidence="11 12">
    <name type="scientific">Temnothorax curvispinosus</name>
    <dbReference type="NCBI Taxonomy" id="300111"/>
    <lineage>
        <taxon>Eukaryota</taxon>
        <taxon>Metazoa</taxon>
        <taxon>Ecdysozoa</taxon>
        <taxon>Arthropoda</taxon>
        <taxon>Hexapoda</taxon>
        <taxon>Insecta</taxon>
        <taxon>Pterygota</taxon>
        <taxon>Neoptera</taxon>
        <taxon>Endopterygota</taxon>
        <taxon>Hymenoptera</taxon>
        <taxon>Apocrita</taxon>
        <taxon>Aculeata</taxon>
        <taxon>Formicoidea</taxon>
        <taxon>Formicidae</taxon>
        <taxon>Myrmicinae</taxon>
        <taxon>Temnothorax</taxon>
    </lineage>
</organism>
<evidence type="ECO:0000256" key="4">
    <source>
        <dbReference type="ARBA" id="ARBA00022576"/>
    </source>
</evidence>
<keyword evidence="4 7" id="KW-0032">Aminotransferase</keyword>
<dbReference type="GO" id="GO:0005829">
    <property type="term" value="C:cytosol"/>
    <property type="evidence" value="ECO:0007669"/>
    <property type="project" value="TreeGrafter"/>
</dbReference>
<dbReference type="RefSeq" id="XP_024892268.1">
    <property type="nucleotide sequence ID" value="XM_025036500.1"/>
</dbReference>
<name>A0A6J1RDE0_9HYME</name>
<dbReference type="FunFam" id="3.90.1150.10:FF:000001">
    <property type="entry name" value="Aspartate aminotransferase"/>
    <property type="match status" value="1"/>
</dbReference>
<feature type="coiled-coil region" evidence="8">
    <location>
        <begin position="865"/>
        <end position="934"/>
    </location>
</feature>
<dbReference type="FunFam" id="3.40.640.10:FF:000066">
    <property type="entry name" value="Aspartate aminotransferase"/>
    <property type="match status" value="1"/>
</dbReference>
<dbReference type="InterPro" id="IPR015424">
    <property type="entry name" value="PyrdxlP-dep_Trfase"/>
</dbReference>
<keyword evidence="11" id="KW-1185">Reference proteome</keyword>
<dbReference type="Gene3D" id="3.40.640.10">
    <property type="entry name" value="Type I PLP-dependent aspartate aminotransferase-like (Major domain)"/>
    <property type="match status" value="1"/>
</dbReference>
<dbReference type="PRINTS" id="PR00799">
    <property type="entry name" value="TRANSAMINASE"/>
</dbReference>
<dbReference type="InterPro" id="IPR015422">
    <property type="entry name" value="PyrdxlP-dep_Trfase_small"/>
</dbReference>
<dbReference type="Gene3D" id="3.90.1150.10">
    <property type="entry name" value="Aspartate Aminotransferase, domain 1"/>
    <property type="match status" value="1"/>
</dbReference>
<keyword evidence="5 7" id="KW-0808">Transferase</keyword>
<evidence type="ECO:0000259" key="10">
    <source>
        <dbReference type="Pfam" id="PF00155"/>
    </source>
</evidence>
<dbReference type="InterPro" id="IPR004838">
    <property type="entry name" value="NHTrfase_class1_PyrdxlP-BS"/>
</dbReference>
<dbReference type="GO" id="GO:0004069">
    <property type="term" value="F:L-aspartate:2-oxoglutarate aminotransferase activity"/>
    <property type="evidence" value="ECO:0007669"/>
    <property type="project" value="UniProtKB-EC"/>
</dbReference>
<evidence type="ECO:0000256" key="7">
    <source>
        <dbReference type="RuleBase" id="RU000480"/>
    </source>
</evidence>
<dbReference type="PANTHER" id="PTHR11879">
    <property type="entry name" value="ASPARTATE AMINOTRANSFERASE"/>
    <property type="match status" value="1"/>
</dbReference>
<dbReference type="InterPro" id="IPR000796">
    <property type="entry name" value="Asp_trans"/>
</dbReference>
<evidence type="ECO:0000313" key="12">
    <source>
        <dbReference type="RefSeq" id="XP_024892268.1"/>
    </source>
</evidence>
<gene>
    <name evidence="12" type="primary">LOC112467737</name>
</gene>
<dbReference type="InterPro" id="IPR015421">
    <property type="entry name" value="PyrdxlP-dep_Trfase_major"/>
</dbReference>
<dbReference type="EC" id="2.6.1.1" evidence="7"/>
<evidence type="ECO:0000256" key="5">
    <source>
        <dbReference type="ARBA" id="ARBA00022679"/>
    </source>
</evidence>
<evidence type="ECO:0000313" key="11">
    <source>
        <dbReference type="Proteomes" id="UP000504618"/>
    </source>
</evidence>
<evidence type="ECO:0000256" key="1">
    <source>
        <dbReference type="ARBA" id="ARBA00001933"/>
    </source>
</evidence>
<comment type="similarity">
    <text evidence="2">Belongs to the class-I pyridoxal-phosphate-dependent aminotransferase family.</text>
</comment>
<dbReference type="GO" id="GO:0030170">
    <property type="term" value="F:pyridoxal phosphate binding"/>
    <property type="evidence" value="ECO:0007669"/>
    <property type="project" value="InterPro"/>
</dbReference>
<dbReference type="GeneID" id="112467737"/>
<feature type="compositionally biased region" description="Polar residues" evidence="9">
    <location>
        <begin position="842"/>
        <end position="857"/>
    </location>
</feature>
<evidence type="ECO:0000256" key="2">
    <source>
        <dbReference type="ARBA" id="ARBA00007441"/>
    </source>
</evidence>
<dbReference type="NCBIfam" id="NF006719">
    <property type="entry name" value="PRK09257.1"/>
    <property type="match status" value="1"/>
</dbReference>
<reference evidence="12" key="1">
    <citation type="submission" date="2025-08" db="UniProtKB">
        <authorList>
            <consortium name="RefSeq"/>
        </authorList>
    </citation>
    <scope>IDENTIFICATION</scope>
    <source>
        <tissue evidence="12">Whole body</tissue>
    </source>
</reference>
<dbReference type="AlphaFoldDB" id="A0A6J1RDE0"/>
<comment type="catalytic activity">
    <reaction evidence="7">
        <text>L-aspartate + 2-oxoglutarate = oxaloacetate + L-glutamate</text>
        <dbReference type="Rhea" id="RHEA:21824"/>
        <dbReference type="ChEBI" id="CHEBI:16452"/>
        <dbReference type="ChEBI" id="CHEBI:16810"/>
        <dbReference type="ChEBI" id="CHEBI:29985"/>
        <dbReference type="ChEBI" id="CHEBI:29991"/>
        <dbReference type="EC" id="2.6.1.1"/>
    </reaction>
</comment>
<comment type="cofactor">
    <cofactor evidence="1">
        <name>pyridoxal 5'-phosphate</name>
        <dbReference type="ChEBI" id="CHEBI:597326"/>
    </cofactor>
</comment>
<evidence type="ECO:0000256" key="9">
    <source>
        <dbReference type="SAM" id="MobiDB-lite"/>
    </source>
</evidence>
<dbReference type="Pfam" id="PF00155">
    <property type="entry name" value="Aminotran_1_2"/>
    <property type="match status" value="1"/>
</dbReference>
<comment type="miscellaneous">
    <text evidence="7">In eukaryotes there are cytoplasmic, mitochondrial and chloroplastic isozymes.</text>
</comment>
<dbReference type="OrthoDB" id="6752799at2759"/>
<proteinExistence type="inferred from homology"/>
<feature type="region of interest" description="Disordered" evidence="9">
    <location>
        <begin position="839"/>
        <end position="858"/>
    </location>
</feature>
<sequence>MNTRFTGIELGPPIEVFALQKAFVDDTYENKVNLTIGAYRTNEGKPWVLPVVRKVEKSLAADDLQNHEYLPVLGLEAFSEAATSMLLGTTSPVIAQGRAFGIQSLSGTGALRVAAEFFSRILHYDTFYYSKPSWENHRLVFTNGGFKNAREYTYWDEKTHNIDLEGMLRDLRDAPKNAVIILHSCAHNPTGCDPTPEQWTKIADVIQEKQLFPLFDSAYQGFASGDLDKDAYAVRMFAERGIEFICTQSFAKNFGLYNERVGNIVFVLADTKEIVQIKSQLTLIIRGMYSNPPNHGARIVATVLRNPELFEEWKDHIRTMSSRIKQMRVGLHHRLLNVGTPGIWDHIIQQIGMFSYTGLNEKQVQHLRDHYHIYMLRSGRINMCGLNENNLDYVANAINETIKLFPEAQNDSNINSTGNQNETVAVKTEIKRDIDQVFDDTYDEIEEKLKQICDGHREENNISNMEVELDSISRNRKGTLEKPVMQMPFHKSINYKYSSRNERGEMLTDNRDNIEIIFGSESGEDVARVPRCTFYNSGTNDVDKLDQRTTNGAYIVDNKEIDETCGYTEEAFSRENVYVASNLKTAVKCKRRTRDEVMKSIKRSVQNASFPDTNSMSNSDTSDIVEVENEVRKELNVVSEIAQYNEDDIISDTTKFTVKVTGDREDVFDIMQDLFQDTKDFTIEEHKQEDNTYLQQKNNAPVTSIITIDDYPIERTSTDKRNNDIFPPSIAPRDNDQVSFVLSTLKNDECLTTRLLPPHMDEEKGLDINNAIDSVIGHATTNVYTNKCEDKKLQEKVKLQETVIGQLSNQLILLKDLEKKLQNKNLVLKARTKKVERKMNDVNKSTTGTPSSTSNKQTDMRQRLIYDLSNRMSNLEETNKNLMKTITIECQQKRQLESQIKQRDKRIKELNWKLEKASKYLERAEKNTNTYKRKMLNMQTFMRRKKLLDGNTSRFHEIMIDNMKEDYSERVLTMAIEIKEICGTNGYNKLLNYGFPLPALSVLQALPSDRISDSSKTNNKIRQVISLKQNTNEEGDTQPMESDVEIYTQYHHAENATPLCGEIVMDNTETVTGTVQDIFEESNDDVDDFSTNELKEHFILQLNAVM</sequence>
<accession>A0A6J1RDE0</accession>
<keyword evidence="8" id="KW-0175">Coiled coil</keyword>
<keyword evidence="6" id="KW-0663">Pyridoxal phosphate</keyword>
<evidence type="ECO:0000256" key="8">
    <source>
        <dbReference type="SAM" id="Coils"/>
    </source>
</evidence>
<protein>
    <recommendedName>
        <fullName evidence="7">Aspartate aminotransferase</fullName>
        <ecNumber evidence="7">2.6.1.1</ecNumber>
    </recommendedName>
</protein>
<dbReference type="PANTHER" id="PTHR11879:SF55">
    <property type="entry name" value="GLUTAMATE OXALOACETATE TRANSAMINASE 1, ISOFORM B"/>
    <property type="match status" value="1"/>
</dbReference>
<dbReference type="GO" id="GO:0006532">
    <property type="term" value="P:aspartate biosynthetic process"/>
    <property type="evidence" value="ECO:0007669"/>
    <property type="project" value="TreeGrafter"/>
</dbReference>
<dbReference type="CDD" id="cd00609">
    <property type="entry name" value="AAT_like"/>
    <property type="match status" value="1"/>
</dbReference>
<dbReference type="SUPFAM" id="SSF53383">
    <property type="entry name" value="PLP-dependent transferases"/>
    <property type="match status" value="1"/>
</dbReference>